<evidence type="ECO:0000256" key="19">
    <source>
        <dbReference type="SAM" id="SignalP"/>
    </source>
</evidence>
<name>A0A9D3PI04_MEGAT</name>
<evidence type="ECO:0000256" key="17">
    <source>
        <dbReference type="ARBA" id="ARBA00045659"/>
    </source>
</evidence>
<dbReference type="GO" id="GO:0031772">
    <property type="term" value="F:type 2 orexin receptor binding"/>
    <property type="evidence" value="ECO:0007669"/>
    <property type="project" value="TreeGrafter"/>
</dbReference>
<dbReference type="GO" id="GO:0005791">
    <property type="term" value="C:rough endoplasmic reticulum"/>
    <property type="evidence" value="ECO:0007669"/>
    <property type="project" value="UniProtKB-SubCell"/>
</dbReference>
<evidence type="ECO:0000256" key="7">
    <source>
        <dbReference type="ARBA" id="ARBA00023157"/>
    </source>
</evidence>
<keyword evidence="8" id="KW-0873">Pyrrolidone carboxylic acid</keyword>
<dbReference type="EMBL" id="JAFDVH010000019">
    <property type="protein sequence ID" value="KAG7459693.1"/>
    <property type="molecule type" value="Genomic_DNA"/>
</dbReference>
<protein>
    <recommendedName>
        <fullName evidence="12">Hypocretin neuropeptide precursor</fullName>
    </recommendedName>
    <alternativeName>
        <fullName evidence="16">Hypocretin</fullName>
    </alternativeName>
    <alternativeName>
        <fullName evidence="13">Orexin precursor</fullName>
    </alternativeName>
    <alternativeName>
        <fullName evidence="15">Prepro-orexin</fullName>
    </alternativeName>
    <alternativeName>
        <fullName evidence="14">Preprohypocretin</fullName>
    </alternativeName>
</protein>
<comment type="subcellular location">
    <subcellularLocation>
        <location evidence="2">Cytoplasmic vesicle</location>
    </subcellularLocation>
    <subcellularLocation>
        <location evidence="1">Rough endoplasmic reticulum</location>
    </subcellularLocation>
    <subcellularLocation>
        <location evidence="11">Synapse</location>
    </subcellularLocation>
</comment>
<keyword evidence="6" id="KW-0770">Synapse</keyword>
<keyword evidence="4" id="KW-0027">Amidation</keyword>
<keyword evidence="7" id="KW-1015">Disulfide bond</keyword>
<dbReference type="GO" id="GO:0042594">
    <property type="term" value="P:response to starvation"/>
    <property type="evidence" value="ECO:0007669"/>
    <property type="project" value="TreeGrafter"/>
</dbReference>
<feature type="chain" id="PRO_5038701500" description="Hypocretin neuropeptide precursor" evidence="19">
    <location>
        <begin position="26"/>
        <end position="133"/>
    </location>
</feature>
<dbReference type="GO" id="GO:0045202">
    <property type="term" value="C:synapse"/>
    <property type="evidence" value="ECO:0007669"/>
    <property type="project" value="UniProtKB-SubCell"/>
</dbReference>
<evidence type="ECO:0000256" key="6">
    <source>
        <dbReference type="ARBA" id="ARBA00023018"/>
    </source>
</evidence>
<dbReference type="GO" id="GO:0001659">
    <property type="term" value="P:temperature homeostasis"/>
    <property type="evidence" value="ECO:0007669"/>
    <property type="project" value="TreeGrafter"/>
</dbReference>
<evidence type="ECO:0000256" key="1">
    <source>
        <dbReference type="ARBA" id="ARBA00004427"/>
    </source>
</evidence>
<dbReference type="GO" id="GO:0051971">
    <property type="term" value="P:positive regulation of transmission of nerve impulse"/>
    <property type="evidence" value="ECO:0007669"/>
    <property type="project" value="TreeGrafter"/>
</dbReference>
<feature type="signal peptide" evidence="19">
    <location>
        <begin position="1"/>
        <end position="25"/>
    </location>
</feature>
<dbReference type="GO" id="GO:0005184">
    <property type="term" value="F:neuropeptide hormone activity"/>
    <property type="evidence" value="ECO:0007669"/>
    <property type="project" value="TreeGrafter"/>
</dbReference>
<dbReference type="GO" id="GO:0030431">
    <property type="term" value="P:sleep"/>
    <property type="evidence" value="ECO:0007669"/>
    <property type="project" value="TreeGrafter"/>
</dbReference>
<keyword evidence="5" id="KW-0256">Endoplasmic reticulum</keyword>
<reference evidence="20" key="1">
    <citation type="submission" date="2021-01" db="EMBL/GenBank/DDBJ databases">
        <authorList>
            <person name="Zahm M."/>
            <person name="Roques C."/>
            <person name="Cabau C."/>
            <person name="Klopp C."/>
            <person name="Donnadieu C."/>
            <person name="Jouanno E."/>
            <person name="Lampietro C."/>
            <person name="Louis A."/>
            <person name="Herpin A."/>
            <person name="Echchiki A."/>
            <person name="Berthelot C."/>
            <person name="Parey E."/>
            <person name="Roest-Crollius H."/>
            <person name="Braasch I."/>
            <person name="Postlethwait J."/>
            <person name="Bobe J."/>
            <person name="Montfort J."/>
            <person name="Bouchez O."/>
            <person name="Begum T."/>
            <person name="Mejri S."/>
            <person name="Adams A."/>
            <person name="Chen W.-J."/>
            <person name="Guiguen Y."/>
        </authorList>
    </citation>
    <scope>NUCLEOTIDE SEQUENCE</scope>
    <source>
        <strain evidence="20">YG-15Mar2019-1</strain>
        <tissue evidence="20">Brain</tissue>
    </source>
</reference>
<dbReference type="GO" id="GO:0031771">
    <property type="term" value="F:type 1 orexin receptor binding"/>
    <property type="evidence" value="ECO:0007669"/>
    <property type="project" value="TreeGrafter"/>
</dbReference>
<keyword evidence="21" id="KW-1185">Reference proteome</keyword>
<dbReference type="PANTHER" id="PTHR15173">
    <property type="entry name" value="OREXIN"/>
    <property type="match status" value="1"/>
</dbReference>
<comment type="similarity">
    <text evidence="3">Belongs to the orexin family.</text>
</comment>
<keyword evidence="9" id="KW-0527">Neuropeptide</keyword>
<evidence type="ECO:0000256" key="15">
    <source>
        <dbReference type="ARBA" id="ARBA00034367"/>
    </source>
</evidence>
<dbReference type="GO" id="GO:0031410">
    <property type="term" value="C:cytoplasmic vesicle"/>
    <property type="evidence" value="ECO:0007669"/>
    <property type="project" value="UniProtKB-SubCell"/>
</dbReference>
<evidence type="ECO:0000256" key="18">
    <source>
        <dbReference type="ARBA" id="ARBA00046224"/>
    </source>
</evidence>
<keyword evidence="10" id="KW-0968">Cytoplasmic vesicle</keyword>
<dbReference type="GO" id="GO:0046928">
    <property type="term" value="P:regulation of neurotransmitter secretion"/>
    <property type="evidence" value="ECO:0007669"/>
    <property type="project" value="TreeGrafter"/>
</dbReference>
<evidence type="ECO:0000256" key="10">
    <source>
        <dbReference type="ARBA" id="ARBA00023329"/>
    </source>
</evidence>
<dbReference type="InterPro" id="IPR001704">
    <property type="entry name" value="Orexin"/>
</dbReference>
<evidence type="ECO:0000256" key="3">
    <source>
        <dbReference type="ARBA" id="ARBA00009198"/>
    </source>
</evidence>
<evidence type="ECO:0000256" key="2">
    <source>
        <dbReference type="ARBA" id="ARBA00004541"/>
    </source>
</evidence>
<dbReference type="GO" id="GO:0048471">
    <property type="term" value="C:perinuclear region of cytoplasm"/>
    <property type="evidence" value="ECO:0007669"/>
    <property type="project" value="TreeGrafter"/>
</dbReference>
<evidence type="ECO:0000256" key="4">
    <source>
        <dbReference type="ARBA" id="ARBA00022815"/>
    </source>
</evidence>
<evidence type="ECO:0000256" key="13">
    <source>
        <dbReference type="ARBA" id="ARBA00034351"/>
    </source>
</evidence>
<dbReference type="GO" id="GO:0007218">
    <property type="term" value="P:neuropeptide signaling pathway"/>
    <property type="evidence" value="ECO:0007669"/>
    <property type="project" value="UniProtKB-KW"/>
</dbReference>
<proteinExistence type="inferred from homology"/>
<evidence type="ECO:0000313" key="21">
    <source>
        <dbReference type="Proteomes" id="UP001046870"/>
    </source>
</evidence>
<keyword evidence="19" id="KW-0732">Signal</keyword>
<evidence type="ECO:0000256" key="5">
    <source>
        <dbReference type="ARBA" id="ARBA00022824"/>
    </source>
</evidence>
<dbReference type="Proteomes" id="UP001046870">
    <property type="component" value="Chromosome 19"/>
</dbReference>
<comment type="caution">
    <text evidence="20">The sequence shown here is derived from an EMBL/GenBank/DDBJ whole genome shotgun (WGS) entry which is preliminary data.</text>
</comment>
<dbReference type="PANTHER" id="PTHR15173:SF2">
    <property type="entry name" value="HYPOCRETIN NEUROPEPTIDE PRECURSOR"/>
    <property type="match status" value="1"/>
</dbReference>
<evidence type="ECO:0000313" key="20">
    <source>
        <dbReference type="EMBL" id="KAG7459693.1"/>
    </source>
</evidence>
<dbReference type="Pfam" id="PF02072">
    <property type="entry name" value="Orexin"/>
    <property type="match status" value="1"/>
</dbReference>
<evidence type="ECO:0000256" key="14">
    <source>
        <dbReference type="ARBA" id="ARBA00034354"/>
    </source>
</evidence>
<comment type="function">
    <text evidence="18">Binds to orexin receptor HCRTR2/OX2R only. Stimulates food intake. Modulates pituitary luteinizing hormone secretion in an ovarian steroid-dependent manner.</text>
</comment>
<evidence type="ECO:0000256" key="12">
    <source>
        <dbReference type="ARBA" id="ARBA00034336"/>
    </source>
</evidence>
<evidence type="ECO:0000256" key="16">
    <source>
        <dbReference type="ARBA" id="ARBA00034371"/>
    </source>
</evidence>
<evidence type="ECO:0000256" key="11">
    <source>
        <dbReference type="ARBA" id="ARBA00034103"/>
    </source>
</evidence>
<gene>
    <name evidence="20" type="ORF">MATL_G00213360</name>
</gene>
<accession>A0A9D3PI04</accession>
<evidence type="ECO:0000256" key="9">
    <source>
        <dbReference type="ARBA" id="ARBA00023320"/>
    </source>
</evidence>
<comment type="function">
    <text evidence="17">Binds to orexin receptors HCRTR1/OX1R and HCRTR2/OX2R with a high affinity. Stimulates food intake. Modulates pituitary luteinizing hormone secretion in an ovarian steroid-dependent manner.</text>
</comment>
<evidence type="ECO:0000256" key="8">
    <source>
        <dbReference type="ARBA" id="ARBA00023283"/>
    </source>
</evidence>
<dbReference type="GO" id="GO:0042755">
    <property type="term" value="P:eating behavior"/>
    <property type="evidence" value="ECO:0007669"/>
    <property type="project" value="TreeGrafter"/>
</dbReference>
<dbReference type="AlphaFoldDB" id="A0A9D3PI04"/>
<sequence>MKSSTAKKLLWLALLLLRLAHGVQSMPGCCLYRACPCPPGVPPCCAGASYEGTTLSILTLAKRKIGERRLQSRLLQLLHGSRDQAAGILTVGRRAEASAARPARATLLLTPCASDPGAGTFWTASKTSLKVLQ</sequence>
<organism evidence="20 21">
    <name type="scientific">Megalops atlanticus</name>
    <name type="common">Tarpon</name>
    <name type="synonym">Clupea gigantea</name>
    <dbReference type="NCBI Taxonomy" id="7932"/>
    <lineage>
        <taxon>Eukaryota</taxon>
        <taxon>Metazoa</taxon>
        <taxon>Chordata</taxon>
        <taxon>Craniata</taxon>
        <taxon>Vertebrata</taxon>
        <taxon>Euteleostomi</taxon>
        <taxon>Actinopterygii</taxon>
        <taxon>Neopterygii</taxon>
        <taxon>Teleostei</taxon>
        <taxon>Elopiformes</taxon>
        <taxon>Megalopidae</taxon>
        <taxon>Megalops</taxon>
    </lineage>
</organism>